<dbReference type="GO" id="GO:0005886">
    <property type="term" value="C:plasma membrane"/>
    <property type="evidence" value="ECO:0007669"/>
    <property type="project" value="UniProtKB-SubCell"/>
</dbReference>
<keyword evidence="7 10" id="KW-0812">Transmembrane</keyword>
<evidence type="ECO:0000256" key="11">
    <source>
        <dbReference type="RuleBase" id="RU365097"/>
    </source>
</evidence>
<feature type="domain" description="ABC transmembrane type-1" evidence="12">
    <location>
        <begin position="6"/>
        <end position="210"/>
    </location>
</feature>
<dbReference type="PROSITE" id="PS50928">
    <property type="entry name" value="ABC_TM1"/>
    <property type="match status" value="1"/>
</dbReference>
<dbReference type="InterPro" id="IPR035906">
    <property type="entry name" value="MetI-like_sf"/>
</dbReference>
<feature type="transmembrane region" description="Helical" evidence="10">
    <location>
        <begin position="40"/>
        <end position="63"/>
    </location>
</feature>
<comment type="similarity">
    <text evidence="3 11">Belongs to the binding-protein-dependent transport system permease family. CysTW subfamily.</text>
</comment>
<proteinExistence type="inferred from homology"/>
<evidence type="ECO:0000256" key="10">
    <source>
        <dbReference type="RuleBase" id="RU363032"/>
    </source>
</evidence>
<dbReference type="GO" id="GO:0015098">
    <property type="term" value="F:molybdate ion transmembrane transporter activity"/>
    <property type="evidence" value="ECO:0007669"/>
    <property type="project" value="UniProtKB-UniRule"/>
</dbReference>
<dbReference type="Gene3D" id="1.10.3720.10">
    <property type="entry name" value="MetI-like"/>
    <property type="match status" value="1"/>
</dbReference>
<dbReference type="InterPro" id="IPR011867">
    <property type="entry name" value="ModB_ABC"/>
</dbReference>
<dbReference type="Pfam" id="PF00528">
    <property type="entry name" value="BPD_transp_1"/>
    <property type="match status" value="1"/>
</dbReference>
<dbReference type="PANTHER" id="PTHR30183:SF8">
    <property type="entry name" value="MOLYBDENUM TRANSPORT SYSTEM PERMEASE"/>
    <property type="match status" value="1"/>
</dbReference>
<comment type="function">
    <text evidence="1 11">Part of the binding-protein-dependent transport system for molybdenum; probably responsible for the translocation of the substrate across the membrane.</text>
</comment>
<name>A0A445MXA0_9BACT</name>
<dbReference type="EMBL" id="OJIN01000117">
    <property type="protein sequence ID" value="SPD74002.1"/>
    <property type="molecule type" value="Genomic_DNA"/>
</dbReference>
<evidence type="ECO:0000256" key="1">
    <source>
        <dbReference type="ARBA" id="ARBA00002949"/>
    </source>
</evidence>
<keyword evidence="9 10" id="KW-0472">Membrane</keyword>
<evidence type="ECO:0000256" key="4">
    <source>
        <dbReference type="ARBA" id="ARBA00022448"/>
    </source>
</evidence>
<feature type="transmembrane region" description="Helical" evidence="10">
    <location>
        <begin position="131"/>
        <end position="153"/>
    </location>
</feature>
<accession>A0A445MXA0</accession>
<keyword evidence="5 11" id="KW-1003">Cell membrane</keyword>
<evidence type="ECO:0000256" key="9">
    <source>
        <dbReference type="ARBA" id="ARBA00023136"/>
    </source>
</evidence>
<evidence type="ECO:0000313" key="13">
    <source>
        <dbReference type="EMBL" id="SPD74002.1"/>
    </source>
</evidence>
<feature type="transmembrane region" description="Helical" evidence="10">
    <location>
        <begin position="193"/>
        <end position="213"/>
    </location>
</feature>
<evidence type="ECO:0000256" key="6">
    <source>
        <dbReference type="ARBA" id="ARBA00022505"/>
    </source>
</evidence>
<evidence type="ECO:0000256" key="3">
    <source>
        <dbReference type="ARBA" id="ARBA00007069"/>
    </source>
</evidence>
<keyword evidence="6 11" id="KW-0500">Molybdenum</keyword>
<feature type="transmembrane region" description="Helical" evidence="10">
    <location>
        <begin position="12"/>
        <end position="33"/>
    </location>
</feature>
<organism evidence="13">
    <name type="scientific">uncultured Desulfobacterium sp</name>
    <dbReference type="NCBI Taxonomy" id="201089"/>
    <lineage>
        <taxon>Bacteria</taxon>
        <taxon>Pseudomonadati</taxon>
        <taxon>Thermodesulfobacteriota</taxon>
        <taxon>Desulfobacteria</taxon>
        <taxon>Desulfobacterales</taxon>
        <taxon>Desulfobacteriaceae</taxon>
        <taxon>Desulfobacterium</taxon>
        <taxon>environmental samples</taxon>
    </lineage>
</organism>
<protein>
    <recommendedName>
        <fullName evidence="11">Molybdenum transport system permease</fullName>
    </recommendedName>
</protein>
<evidence type="ECO:0000256" key="2">
    <source>
        <dbReference type="ARBA" id="ARBA00004651"/>
    </source>
</evidence>
<keyword evidence="8 10" id="KW-1133">Transmembrane helix</keyword>
<sequence length="223" mass="24490">MDWLPLYISAKLALITTIILMMLGTPAAWFLAFTRFKGKLLCEALITLPLVLPPTVLGFYLLTIMGPKGFLGQWWRCLVHEPLVFTFSGIVFASIAYSLPFAIMPMKAVFTKIDRRLLESAFVLGLSRTAAFFRVVLPNTVGGIVSSAILVFVHTLGEFGVILMVGGSIPGQTKVVSIAIFEAVEALRYRDAGLMSITLLIICYAVLIMVNLLTEKRQGDARS</sequence>
<evidence type="ECO:0000256" key="8">
    <source>
        <dbReference type="ARBA" id="ARBA00022989"/>
    </source>
</evidence>
<dbReference type="AlphaFoldDB" id="A0A445MXA0"/>
<gene>
    <name evidence="13" type="primary">modB</name>
    <name evidence="13" type="ORF">PITCH_A2030146</name>
</gene>
<reference evidence="13" key="1">
    <citation type="submission" date="2018-01" db="EMBL/GenBank/DDBJ databases">
        <authorList>
            <person name="Regsiter A."/>
            <person name="William W."/>
        </authorList>
    </citation>
    <scope>NUCLEOTIDE SEQUENCE</scope>
    <source>
        <strain evidence="13">TRIP AH-1</strain>
    </source>
</reference>
<comment type="subcellular location">
    <subcellularLocation>
        <location evidence="2 10">Cell membrane</location>
        <topology evidence="2 10">Multi-pass membrane protein</topology>
    </subcellularLocation>
</comment>
<dbReference type="NCBIfam" id="TIGR02141">
    <property type="entry name" value="modB_ABC"/>
    <property type="match status" value="1"/>
</dbReference>
<dbReference type="SUPFAM" id="SSF161098">
    <property type="entry name" value="MetI-like"/>
    <property type="match status" value="1"/>
</dbReference>
<dbReference type="InterPro" id="IPR000515">
    <property type="entry name" value="MetI-like"/>
</dbReference>
<keyword evidence="4 10" id="KW-0813">Transport</keyword>
<evidence type="ECO:0000256" key="5">
    <source>
        <dbReference type="ARBA" id="ARBA00022475"/>
    </source>
</evidence>
<evidence type="ECO:0000256" key="7">
    <source>
        <dbReference type="ARBA" id="ARBA00022692"/>
    </source>
</evidence>
<feature type="transmembrane region" description="Helical" evidence="10">
    <location>
        <begin position="83"/>
        <end position="110"/>
    </location>
</feature>
<dbReference type="CDD" id="cd06261">
    <property type="entry name" value="TM_PBP2"/>
    <property type="match status" value="1"/>
</dbReference>
<evidence type="ECO:0000259" key="12">
    <source>
        <dbReference type="PROSITE" id="PS50928"/>
    </source>
</evidence>
<dbReference type="PANTHER" id="PTHR30183">
    <property type="entry name" value="MOLYBDENUM TRANSPORT SYSTEM PERMEASE PROTEIN MODB"/>
    <property type="match status" value="1"/>
</dbReference>